<dbReference type="Gene3D" id="3.40.50.2000">
    <property type="entry name" value="Glycogen Phosphorylase B"/>
    <property type="match status" value="1"/>
</dbReference>
<name>A0A3P8I9N9_9TREM</name>
<proteinExistence type="inferred from homology"/>
<keyword evidence="3" id="KW-0808">Transferase</keyword>
<reference evidence="6 7" key="1">
    <citation type="submission" date="2018-11" db="EMBL/GenBank/DDBJ databases">
        <authorList>
            <consortium name="Pathogen Informatics"/>
        </authorList>
    </citation>
    <scope>NUCLEOTIDE SEQUENCE [LARGE SCALE GENOMIC DNA]</scope>
    <source>
        <strain evidence="6 7">Egypt</strain>
    </source>
</reference>
<evidence type="ECO:0000313" key="6">
    <source>
        <dbReference type="EMBL" id="VDP85905.1"/>
    </source>
</evidence>
<dbReference type="Pfam" id="PF15924">
    <property type="entry name" value="ALG11_N"/>
    <property type="match status" value="1"/>
</dbReference>
<dbReference type="AlphaFoldDB" id="A0A3P8I9N9"/>
<keyword evidence="7" id="KW-1185">Reference proteome</keyword>
<keyword evidence="4" id="KW-0256">Endoplasmic reticulum</keyword>
<accession>A0A3P8I9N9</accession>
<evidence type="ECO:0000256" key="2">
    <source>
        <dbReference type="ARBA" id="ARBA00009481"/>
    </source>
</evidence>
<dbReference type="PANTHER" id="PTHR45919:SF1">
    <property type="entry name" value="GDP-MAN:MAN(3)GLCNAC(2)-PP-DOL ALPHA-1,2-MANNOSYLTRANSFERASE"/>
    <property type="match status" value="1"/>
</dbReference>
<dbReference type="SUPFAM" id="SSF53756">
    <property type="entry name" value="UDP-Glycosyltransferase/glycogen phosphorylase"/>
    <property type="match status" value="1"/>
</dbReference>
<evidence type="ECO:0000313" key="7">
    <source>
        <dbReference type="Proteomes" id="UP000272942"/>
    </source>
</evidence>
<evidence type="ECO:0000256" key="3">
    <source>
        <dbReference type="ARBA" id="ARBA00022679"/>
    </source>
</evidence>
<organism evidence="6 7">
    <name type="scientific">Echinostoma caproni</name>
    <dbReference type="NCBI Taxonomy" id="27848"/>
    <lineage>
        <taxon>Eukaryota</taxon>
        <taxon>Metazoa</taxon>
        <taxon>Spiralia</taxon>
        <taxon>Lophotrochozoa</taxon>
        <taxon>Platyhelminthes</taxon>
        <taxon>Trematoda</taxon>
        <taxon>Digenea</taxon>
        <taxon>Plagiorchiida</taxon>
        <taxon>Echinostomata</taxon>
        <taxon>Echinostomatoidea</taxon>
        <taxon>Echinostomatidae</taxon>
        <taxon>Echinostoma</taxon>
    </lineage>
</organism>
<protein>
    <recommendedName>
        <fullName evidence="5">ALG11 mannosyltransferase N-terminal domain-containing protein</fullName>
    </recommendedName>
</protein>
<dbReference type="EMBL" id="UZAN01047903">
    <property type="protein sequence ID" value="VDP85905.1"/>
    <property type="molecule type" value="Genomic_DNA"/>
</dbReference>
<dbReference type="GO" id="GO:0005789">
    <property type="term" value="C:endoplasmic reticulum membrane"/>
    <property type="evidence" value="ECO:0007669"/>
    <property type="project" value="UniProtKB-SubCell"/>
</dbReference>
<dbReference type="InterPro" id="IPR038013">
    <property type="entry name" value="ALG11"/>
</dbReference>
<gene>
    <name evidence="6" type="ORF">ECPE_LOCUS9750</name>
</gene>
<dbReference type="GO" id="GO:0004377">
    <property type="term" value="F:GDP-Man:Man(3)GlcNAc(2)-PP-Dol alpha-1,2-mannosyltransferase activity"/>
    <property type="evidence" value="ECO:0007669"/>
    <property type="project" value="InterPro"/>
</dbReference>
<evidence type="ECO:0000256" key="1">
    <source>
        <dbReference type="ARBA" id="ARBA00004586"/>
    </source>
</evidence>
<evidence type="ECO:0000256" key="4">
    <source>
        <dbReference type="ARBA" id="ARBA00022824"/>
    </source>
</evidence>
<dbReference type="GO" id="GO:0006487">
    <property type="term" value="P:protein N-linked glycosylation"/>
    <property type="evidence" value="ECO:0007669"/>
    <property type="project" value="TreeGrafter"/>
</dbReference>
<dbReference type="PANTHER" id="PTHR45919">
    <property type="entry name" value="GDP-MAN:MAN(3)GLCNAC(2)-PP-DOL ALPHA-1,2-MANNOSYLTRANSFERASE"/>
    <property type="match status" value="1"/>
</dbReference>
<feature type="domain" description="ALG11 mannosyltransferase N-terminal" evidence="5">
    <location>
        <begin position="25"/>
        <end position="126"/>
    </location>
</feature>
<dbReference type="InterPro" id="IPR031814">
    <property type="entry name" value="ALG11_N"/>
</dbReference>
<dbReference type="OrthoDB" id="2276068at2759"/>
<comment type="subcellular location">
    <subcellularLocation>
        <location evidence="1">Endoplasmic reticulum membrane</location>
    </subcellularLocation>
</comment>
<sequence>MISIIRYSVRKALVDRYGLTADFSLVTFFHPFCTSRGGGERVLWAAIKSMQSYKSKPIVIVVYTQDSQCLTNRKQVLNEVKQTFGVQLDSKFPLHFVLLSTTRLLTPQMYPVLTLAGQALGSMLVAYAHYPTVSVDMLNRLSVTGVTYNNASWIRNSRFMTRVKLSYYRLMLGAYSWVGSPTNVDCVMTNSTWTRNHIRSLWTGYPVILYPPCPTEDLAISSSGKRQPWIMSVSQFRPEKNHEVTGDHSYRLLLIGGCRDETDSALATRLRELVRVRGLQDVVQFHINVSYSTLKRYFYQCMINLHTMVDEHFGIGKFSAQMKHPQTMCTISQSESIHTNLKLVRTLCSTYLDDHTSRLAPRTRSPHTVRATNSSRLLPATEMRTQATNAYLIHHKQVKFTASICLCTVRVSGHRP</sequence>
<comment type="similarity">
    <text evidence="2">Belongs to the glycosyltransferase group 1 family. Glycosyltransferase 4 subfamily.</text>
</comment>
<evidence type="ECO:0000259" key="5">
    <source>
        <dbReference type="Pfam" id="PF15924"/>
    </source>
</evidence>
<dbReference type="Proteomes" id="UP000272942">
    <property type="component" value="Unassembled WGS sequence"/>
</dbReference>